<dbReference type="RefSeq" id="WP_131839549.1">
    <property type="nucleotide sequence ID" value="NZ_SLWB01000009.1"/>
</dbReference>
<proteinExistence type="predicted"/>
<gene>
    <name evidence="2" type="ORF">CLV25_10952</name>
</gene>
<sequence>MKAIPLILFFLLLSSTLSAQLIAVEEGEVLTIRQKGKVFALVDSKGKAKLTGFQSITKCPFGDFYLVRKNHRQGLVSRTGIEIIPAEYDEIERAYNSFIYVKKEGKIGVYSYSGKQIVTPTFDGIDFTYKVGAEFLVKKDALYGIINDQGKVVVPVAYNSIKQERGTIVLKKGDQTSYLIKTKIVSYNISTNKNFQSAGEYLSDSKNYYIANNGSQEGVLDENGEYIIQPEYEEIIPKRMGKSKHTPDNILLVKKNNLWGIIDLKKNIILPIKYQSIEILNTDYAVVGINSSKHFLCFATSETSSYSFDKYYYSSDDYILVYKNEKQNLADVRNGMQLVFPIMYDDVIAYKSGLFKVKQNNKEGIVDKSNKTIFPFTYDQISLFCADKVAVKNGDKYGVVSIDGTVLVPLDSRYIVAYANSFIRKKEGSFETEEYNCDLKLVAQ</sequence>
<protein>
    <submittedName>
        <fullName evidence="2">WG repeat protein</fullName>
    </submittedName>
</protein>
<evidence type="ECO:0000256" key="1">
    <source>
        <dbReference type="SAM" id="SignalP"/>
    </source>
</evidence>
<keyword evidence="1" id="KW-0732">Signal</keyword>
<evidence type="ECO:0000313" key="2">
    <source>
        <dbReference type="EMBL" id="TCN66423.1"/>
    </source>
</evidence>
<dbReference type="InterPro" id="IPR032774">
    <property type="entry name" value="WG_beta_rep"/>
</dbReference>
<keyword evidence="3" id="KW-1185">Reference proteome</keyword>
<reference evidence="2 3" key="1">
    <citation type="submission" date="2019-03" db="EMBL/GenBank/DDBJ databases">
        <title>Genomic Encyclopedia of Archaeal and Bacterial Type Strains, Phase II (KMG-II): from individual species to whole genera.</title>
        <authorList>
            <person name="Goeker M."/>
        </authorList>
    </citation>
    <scope>NUCLEOTIDE SEQUENCE [LARGE SCALE GENOMIC DNA]</scope>
    <source>
        <strain evidence="2 3">RL-C</strain>
    </source>
</reference>
<dbReference type="EMBL" id="SLWB01000009">
    <property type="protein sequence ID" value="TCN66423.1"/>
    <property type="molecule type" value="Genomic_DNA"/>
</dbReference>
<dbReference type="AlphaFoldDB" id="A0A4R2EDA1"/>
<evidence type="ECO:0000313" key="3">
    <source>
        <dbReference type="Proteomes" id="UP000294830"/>
    </source>
</evidence>
<dbReference type="PANTHER" id="PTHR37841">
    <property type="entry name" value="GLR2918 PROTEIN"/>
    <property type="match status" value="1"/>
</dbReference>
<dbReference type="Pfam" id="PF14903">
    <property type="entry name" value="WG_beta_rep"/>
    <property type="match status" value="6"/>
</dbReference>
<dbReference type="Proteomes" id="UP000294830">
    <property type="component" value="Unassembled WGS sequence"/>
</dbReference>
<accession>A0A4R2EDA1</accession>
<comment type="caution">
    <text evidence="2">The sequence shown here is derived from an EMBL/GenBank/DDBJ whole genome shotgun (WGS) entry which is preliminary data.</text>
</comment>
<name>A0A4R2EDA1_9BACT</name>
<feature type="signal peptide" evidence="1">
    <location>
        <begin position="1"/>
        <end position="19"/>
    </location>
</feature>
<feature type="chain" id="PRO_5020245794" evidence="1">
    <location>
        <begin position="20"/>
        <end position="444"/>
    </location>
</feature>
<organism evidence="2 3">
    <name type="scientific">Acetobacteroides hydrogenigenes</name>
    <dbReference type="NCBI Taxonomy" id="979970"/>
    <lineage>
        <taxon>Bacteria</taxon>
        <taxon>Pseudomonadati</taxon>
        <taxon>Bacteroidota</taxon>
        <taxon>Bacteroidia</taxon>
        <taxon>Bacteroidales</taxon>
        <taxon>Rikenellaceae</taxon>
        <taxon>Acetobacteroides</taxon>
    </lineage>
</organism>
<dbReference type="OrthoDB" id="1047425at2"/>
<dbReference type="PANTHER" id="PTHR37841:SF1">
    <property type="entry name" value="DUF3298 DOMAIN-CONTAINING PROTEIN"/>
    <property type="match status" value="1"/>
</dbReference>